<protein>
    <submittedName>
        <fullName evidence="1">Uncharacterized protein</fullName>
    </submittedName>
</protein>
<evidence type="ECO:0000313" key="2">
    <source>
        <dbReference type="Proteomes" id="UP001382904"/>
    </source>
</evidence>
<gene>
    <name evidence="1" type="ORF">WKI68_03195</name>
</gene>
<dbReference type="EMBL" id="JBBKAM010000002">
    <property type="protein sequence ID" value="MEJ8640718.1"/>
    <property type="molecule type" value="Genomic_DNA"/>
</dbReference>
<organism evidence="1 2">
    <name type="scientific">Streptomyces caledonius</name>
    <dbReference type="NCBI Taxonomy" id="3134107"/>
    <lineage>
        <taxon>Bacteria</taxon>
        <taxon>Bacillati</taxon>
        <taxon>Actinomycetota</taxon>
        <taxon>Actinomycetes</taxon>
        <taxon>Kitasatosporales</taxon>
        <taxon>Streptomycetaceae</taxon>
        <taxon>Streptomyces</taxon>
    </lineage>
</organism>
<comment type="caution">
    <text evidence="1">The sequence shown here is derived from an EMBL/GenBank/DDBJ whole genome shotgun (WGS) entry which is preliminary data.</text>
</comment>
<name>A0ABU8U0G3_9ACTN</name>
<evidence type="ECO:0000313" key="1">
    <source>
        <dbReference type="EMBL" id="MEJ8640718.1"/>
    </source>
</evidence>
<dbReference type="Proteomes" id="UP001382904">
    <property type="component" value="Unassembled WGS sequence"/>
</dbReference>
<sequence length="147" mass="16181">MTDRSPTERAAELVDSWDEMREYVDDDPQTYEQLVVECARELAADPRGPLAYNWTLGLVLALPYLATRKPEDGDVGAAFDAAQAVDRALRDAPCTHQDHPFQGDLEGQLGNLADVLRELADDATRWTDPGRATHGCARATSPGTRAW</sequence>
<keyword evidence="2" id="KW-1185">Reference proteome</keyword>
<accession>A0ABU8U0G3</accession>
<proteinExistence type="predicted"/>
<reference evidence="1 2" key="1">
    <citation type="submission" date="2024-03" db="EMBL/GenBank/DDBJ databases">
        <title>Novel Streptomyces species of biotechnological and ecological value are a feature of Machair soil.</title>
        <authorList>
            <person name="Prole J.R."/>
            <person name="Goodfellow M."/>
            <person name="Allenby N."/>
            <person name="Ward A.C."/>
        </authorList>
    </citation>
    <scope>NUCLEOTIDE SEQUENCE [LARGE SCALE GENOMIC DNA]</scope>
    <source>
        <strain evidence="1 2">MS1.HAVA.3</strain>
    </source>
</reference>